<protein>
    <submittedName>
        <fullName evidence="1">Uncharacterized protein</fullName>
    </submittedName>
</protein>
<proteinExistence type="predicted"/>
<dbReference type="AlphaFoldDB" id="A0A1M7UC34"/>
<reference evidence="2" key="1">
    <citation type="submission" date="2016-11" db="EMBL/GenBank/DDBJ databases">
        <authorList>
            <person name="Varghese N."/>
            <person name="Submissions S."/>
        </authorList>
    </citation>
    <scope>NUCLEOTIDE SEQUENCE [LARGE SCALE GENOMIC DNA]</scope>
    <source>
        <strain evidence="2">GAS401</strain>
    </source>
</reference>
<name>A0A1M7UC34_9BRAD</name>
<evidence type="ECO:0000313" key="1">
    <source>
        <dbReference type="EMBL" id="SHN80553.1"/>
    </source>
</evidence>
<dbReference type="Proteomes" id="UP000184096">
    <property type="component" value="Chromosome I"/>
</dbReference>
<gene>
    <name evidence="1" type="ORF">SAMN05444170_4418</name>
</gene>
<organism evidence="1 2">
    <name type="scientific">Bradyrhizobium erythrophlei</name>
    <dbReference type="NCBI Taxonomy" id="1437360"/>
    <lineage>
        <taxon>Bacteria</taxon>
        <taxon>Pseudomonadati</taxon>
        <taxon>Pseudomonadota</taxon>
        <taxon>Alphaproteobacteria</taxon>
        <taxon>Hyphomicrobiales</taxon>
        <taxon>Nitrobacteraceae</taxon>
        <taxon>Bradyrhizobium</taxon>
    </lineage>
</organism>
<sequence length="72" mass="7874">MFLKPTESMLSPLIKQWGSIMRIKAIAFATIAVLTASAAVAAAHPYNVCEIRLGADWHCSRTMVVVTTCHRS</sequence>
<keyword evidence="2" id="KW-1185">Reference proteome</keyword>
<accession>A0A1M7UC34</accession>
<evidence type="ECO:0000313" key="2">
    <source>
        <dbReference type="Proteomes" id="UP000184096"/>
    </source>
</evidence>
<dbReference type="EMBL" id="LT670849">
    <property type="protein sequence ID" value="SHN80553.1"/>
    <property type="molecule type" value="Genomic_DNA"/>
</dbReference>